<dbReference type="Gene3D" id="3.40.1410.10">
    <property type="entry name" value="Chorismate lyase-like"/>
    <property type="match status" value="1"/>
</dbReference>
<gene>
    <name evidence="5" type="ORF">MRM63_12535</name>
</gene>
<dbReference type="InterPro" id="IPR036388">
    <property type="entry name" value="WH-like_DNA-bd_sf"/>
</dbReference>
<dbReference type="SMART" id="SM00345">
    <property type="entry name" value="HTH_GNTR"/>
    <property type="match status" value="1"/>
</dbReference>
<dbReference type="PANTHER" id="PTHR44846:SF1">
    <property type="entry name" value="MANNOSYL-D-GLYCERATE TRANSPORT_METABOLISM SYSTEM REPRESSOR MNGR-RELATED"/>
    <property type="match status" value="1"/>
</dbReference>
<dbReference type="SMART" id="SM00866">
    <property type="entry name" value="UTRA"/>
    <property type="match status" value="1"/>
</dbReference>
<protein>
    <submittedName>
        <fullName evidence="5">GntR family transcriptional regulator</fullName>
    </submittedName>
</protein>
<evidence type="ECO:0000256" key="1">
    <source>
        <dbReference type="ARBA" id="ARBA00023015"/>
    </source>
</evidence>
<dbReference type="InterPro" id="IPR036390">
    <property type="entry name" value="WH_DNA-bd_sf"/>
</dbReference>
<organism evidence="5">
    <name type="scientific">bacterium 19MO03SA05</name>
    <dbReference type="NCBI Taxonomy" id="2920620"/>
    <lineage>
        <taxon>Bacteria</taxon>
    </lineage>
</organism>
<sequence length="233" mass="26773">MMLYKKVMLALKQRIDSGEFQIGDNLPTETKLVEEYAVSRITVRKAIDELVKMAMVEKRQGAGTTVIGQSMTGSMSNLRSNREYLAESGGKLSYEVDQFSLITPPDHVAQALMIDRNEKVFFIRRFMYINEVLSIYEDSYMPVRLFPDLSLNHLRGSKYYYLEQILGLKIDGAIQDFEAILPNEHMAQCLTVSEQTPLLKLISVGKLTDGQLFEYTEIVSKPKTYSYKHYLKR</sequence>
<dbReference type="Gene3D" id="1.10.10.10">
    <property type="entry name" value="Winged helix-like DNA-binding domain superfamily/Winged helix DNA-binding domain"/>
    <property type="match status" value="1"/>
</dbReference>
<dbReference type="InterPro" id="IPR000524">
    <property type="entry name" value="Tscrpt_reg_HTH_GntR"/>
</dbReference>
<dbReference type="InterPro" id="IPR028978">
    <property type="entry name" value="Chorismate_lyase_/UTRA_dom_sf"/>
</dbReference>
<evidence type="ECO:0000256" key="2">
    <source>
        <dbReference type="ARBA" id="ARBA00023125"/>
    </source>
</evidence>
<accession>A0AAU6VDD9</accession>
<dbReference type="GO" id="GO:0003700">
    <property type="term" value="F:DNA-binding transcription factor activity"/>
    <property type="evidence" value="ECO:0007669"/>
    <property type="project" value="InterPro"/>
</dbReference>
<dbReference type="Pfam" id="PF00392">
    <property type="entry name" value="GntR"/>
    <property type="match status" value="1"/>
</dbReference>
<dbReference type="GO" id="GO:0003677">
    <property type="term" value="F:DNA binding"/>
    <property type="evidence" value="ECO:0007669"/>
    <property type="project" value="UniProtKB-KW"/>
</dbReference>
<keyword evidence="2" id="KW-0238">DNA-binding</keyword>
<keyword evidence="3" id="KW-0804">Transcription</keyword>
<name>A0AAU6VDD9_UNCXX</name>
<feature type="domain" description="HTH gntR-type" evidence="4">
    <location>
        <begin position="1"/>
        <end position="69"/>
    </location>
</feature>
<reference evidence="5" key="1">
    <citation type="submission" date="2022-03" db="EMBL/GenBank/DDBJ databases">
        <title>Sea Food Isolates.</title>
        <authorList>
            <person name="Li c."/>
        </authorList>
    </citation>
    <scope>NUCLEOTIDE SEQUENCE</scope>
    <source>
        <strain evidence="5">19MO03SA05</strain>
    </source>
</reference>
<dbReference type="PANTHER" id="PTHR44846">
    <property type="entry name" value="MANNOSYL-D-GLYCERATE TRANSPORT/METABOLISM SYSTEM REPRESSOR MNGR-RELATED"/>
    <property type="match status" value="1"/>
</dbReference>
<dbReference type="FunFam" id="1.10.10.10:FF:000079">
    <property type="entry name" value="GntR family transcriptional regulator"/>
    <property type="match status" value="1"/>
</dbReference>
<keyword evidence="1" id="KW-0805">Transcription regulation</keyword>
<dbReference type="AlphaFoldDB" id="A0AAU6VDD9"/>
<dbReference type="PRINTS" id="PR00035">
    <property type="entry name" value="HTHGNTR"/>
</dbReference>
<dbReference type="SUPFAM" id="SSF64288">
    <property type="entry name" value="Chorismate lyase-like"/>
    <property type="match status" value="1"/>
</dbReference>
<dbReference type="InterPro" id="IPR050679">
    <property type="entry name" value="Bact_HTH_transcr_reg"/>
</dbReference>
<evidence type="ECO:0000259" key="4">
    <source>
        <dbReference type="PROSITE" id="PS50949"/>
    </source>
</evidence>
<dbReference type="GO" id="GO:0045892">
    <property type="term" value="P:negative regulation of DNA-templated transcription"/>
    <property type="evidence" value="ECO:0007669"/>
    <property type="project" value="TreeGrafter"/>
</dbReference>
<proteinExistence type="predicted"/>
<evidence type="ECO:0000313" key="5">
    <source>
        <dbReference type="EMBL" id="XAG84320.1"/>
    </source>
</evidence>
<dbReference type="Pfam" id="PF07702">
    <property type="entry name" value="UTRA"/>
    <property type="match status" value="1"/>
</dbReference>
<dbReference type="EMBL" id="CP095350">
    <property type="protein sequence ID" value="XAG84320.1"/>
    <property type="molecule type" value="Genomic_DNA"/>
</dbReference>
<dbReference type="CDD" id="cd07377">
    <property type="entry name" value="WHTH_GntR"/>
    <property type="match status" value="1"/>
</dbReference>
<dbReference type="InterPro" id="IPR011663">
    <property type="entry name" value="UTRA"/>
</dbReference>
<dbReference type="PROSITE" id="PS50949">
    <property type="entry name" value="HTH_GNTR"/>
    <property type="match status" value="1"/>
</dbReference>
<dbReference type="SUPFAM" id="SSF46785">
    <property type="entry name" value="Winged helix' DNA-binding domain"/>
    <property type="match status" value="1"/>
</dbReference>
<evidence type="ECO:0000256" key="3">
    <source>
        <dbReference type="ARBA" id="ARBA00023163"/>
    </source>
</evidence>